<evidence type="ECO:0000313" key="1">
    <source>
        <dbReference type="EMBL" id="NHT77698.1"/>
    </source>
</evidence>
<accession>A0AA43ZGZ4</accession>
<sequence>MPSTRKQPTLHGCERRSSKIDTLASVLPFGRQDELAKLFTDNEGPARVGD</sequence>
<name>A0AA43ZGZ4_9HYPH</name>
<organism evidence="1 2">
    <name type="scientific">Ferranicluibacter rubi</name>
    <dbReference type="NCBI Taxonomy" id="2715133"/>
    <lineage>
        <taxon>Bacteria</taxon>
        <taxon>Pseudomonadati</taxon>
        <taxon>Pseudomonadota</taxon>
        <taxon>Alphaproteobacteria</taxon>
        <taxon>Hyphomicrobiales</taxon>
        <taxon>Rhizobiaceae</taxon>
        <taxon>Ferranicluibacter</taxon>
    </lineage>
</organism>
<dbReference type="AlphaFoldDB" id="A0AA43ZGZ4"/>
<protein>
    <submittedName>
        <fullName evidence="1">Uncharacterized protein</fullName>
    </submittedName>
</protein>
<proteinExistence type="predicted"/>
<keyword evidence="2" id="KW-1185">Reference proteome</keyword>
<evidence type="ECO:0000313" key="2">
    <source>
        <dbReference type="Proteomes" id="UP001155840"/>
    </source>
</evidence>
<gene>
    <name evidence="1" type="ORF">G8E10_18495</name>
</gene>
<dbReference type="Proteomes" id="UP001155840">
    <property type="component" value="Unassembled WGS sequence"/>
</dbReference>
<reference evidence="1" key="1">
    <citation type="submission" date="2020-03" db="EMBL/GenBank/DDBJ databases">
        <title>Ferranicluibacter endophyticum gen. nov., sp. nov., a new genus isolated from Rubus ulmifolius Schott. stem.</title>
        <authorList>
            <person name="Roca-Couso R."/>
            <person name="Flores-Felix J.D."/>
            <person name="Igual J.M."/>
            <person name="Rivas R."/>
        </authorList>
    </citation>
    <scope>NUCLEOTIDE SEQUENCE</scope>
    <source>
        <strain evidence="1">CRRU44</strain>
    </source>
</reference>
<dbReference type="EMBL" id="JAANCM010000010">
    <property type="protein sequence ID" value="NHT77698.1"/>
    <property type="molecule type" value="Genomic_DNA"/>
</dbReference>
<comment type="caution">
    <text evidence="1">The sequence shown here is derived from an EMBL/GenBank/DDBJ whole genome shotgun (WGS) entry which is preliminary data.</text>
</comment>
<dbReference type="RefSeq" id="WP_165910826.1">
    <property type="nucleotide sequence ID" value="NZ_JAANCM010000010.1"/>
</dbReference>